<name>A0ACB5U5P7_CANBO</name>
<proteinExistence type="predicted"/>
<gene>
    <name evidence="1" type="ORF">Cboi01_000566300</name>
</gene>
<evidence type="ECO:0000313" key="2">
    <source>
        <dbReference type="Proteomes" id="UP001165101"/>
    </source>
</evidence>
<dbReference type="Proteomes" id="UP001165101">
    <property type="component" value="Unassembled WGS sequence"/>
</dbReference>
<organism evidence="1 2">
    <name type="scientific">Candida boidinii</name>
    <name type="common">Yeast</name>
    <dbReference type="NCBI Taxonomy" id="5477"/>
    <lineage>
        <taxon>Eukaryota</taxon>
        <taxon>Fungi</taxon>
        <taxon>Dikarya</taxon>
        <taxon>Ascomycota</taxon>
        <taxon>Saccharomycotina</taxon>
        <taxon>Pichiomycetes</taxon>
        <taxon>Pichiales</taxon>
        <taxon>Pichiaceae</taxon>
        <taxon>Ogataea</taxon>
        <taxon>Ogataea/Candida clade</taxon>
    </lineage>
</organism>
<protein>
    <submittedName>
        <fullName evidence="1">Unnamed protein product</fullName>
    </submittedName>
</protein>
<comment type="caution">
    <text evidence="1">The sequence shown here is derived from an EMBL/GenBank/DDBJ whole genome shotgun (WGS) entry which is preliminary data.</text>
</comment>
<keyword evidence="2" id="KW-1185">Reference proteome</keyword>
<reference evidence="1" key="1">
    <citation type="submission" date="2023-04" db="EMBL/GenBank/DDBJ databases">
        <title>Candida boidinii NBRC 1967.</title>
        <authorList>
            <person name="Ichikawa N."/>
            <person name="Sato H."/>
            <person name="Tonouchi N."/>
        </authorList>
    </citation>
    <scope>NUCLEOTIDE SEQUENCE</scope>
    <source>
        <strain evidence="1">NBRC 1967</strain>
    </source>
</reference>
<evidence type="ECO:0000313" key="1">
    <source>
        <dbReference type="EMBL" id="GMF00838.1"/>
    </source>
</evidence>
<sequence>MTQVEDPQISRIPQGSQDLEAEHASIYKELVDVIDQLTIETNKNVLDDKNKLNKNLITEIQTFINEISQDDGDGDNEDEDEDENGETDIVSVLNKLINLRKLIIEQHYITYPILRSIHGNSGLVNKEKELVNYIDDRDKISFEFVSKYREIARHYNHNDDDDDDDENEEYNNKELNIMLNDLSNELNQIIELNKELKFNKMLQKDENLSINLNEEIEKLRFKIKLMKKRCLLMSDFTLNLISSLNISFSNDFFLQKLILYCGDYEDYLSDESSSEDEIDSDSEDDDGQEDDDEV</sequence>
<accession>A0ACB5U5P7</accession>
<dbReference type="EMBL" id="BSXV01004595">
    <property type="protein sequence ID" value="GMF00838.1"/>
    <property type="molecule type" value="Genomic_DNA"/>
</dbReference>